<dbReference type="PANTHER" id="PTHR23423">
    <property type="entry name" value="ORGANIC SOLUTE TRANSPORTER-RELATED"/>
    <property type="match status" value="1"/>
</dbReference>
<dbReference type="GO" id="GO:0016020">
    <property type="term" value="C:membrane"/>
    <property type="evidence" value="ECO:0007669"/>
    <property type="project" value="UniProtKB-SubCell"/>
</dbReference>
<feature type="transmembrane region" description="Helical" evidence="6">
    <location>
        <begin position="348"/>
        <end position="370"/>
    </location>
</feature>
<dbReference type="OrthoDB" id="5348404at2759"/>
<feature type="transmembrane region" description="Helical" evidence="6">
    <location>
        <begin position="112"/>
        <end position="131"/>
    </location>
</feature>
<keyword evidence="3 6" id="KW-1133">Transmembrane helix</keyword>
<keyword evidence="8" id="KW-1185">Reference proteome</keyword>
<sequence length="415" mass="47325">MDSGNNSSDSGSSSDSCPNTGGLQTAGGFNPSFNFSNLIHEPYENWHIWGWLVCLILLAIIWIVSLTTIWRHVRNYYDPNIQRHKLRVLLYPPVYATLSWFSYLRYDYSTTIMFFATLFEAFAVYNLYGCLQAYLQPYYEEAGDLKEPIQTKVFGLFKVNLKSKFGFHFRIITDICVLQFPIWSIIDAFVSIFAELKGRYCDGSYSFKGAYVYLTIINFGALSLILSALFIYLAVFDKEWKRGKISAHGMFWCVKGPIMFIFYFGDILLTILETVHVIKGTDGTHSSDGLAWPAEAVKNGLEVIIICAVMTVATFLMTKYFGPQDAVTKHNEEDVPRMTGWMALVDGYLSYLPEFFYNVLCCGVGSYKLARKRIEMRARRKREMYSVGNSSTHALSPVLQQQRQSKTEQSMDGGL</sequence>
<proteinExistence type="predicted"/>
<feature type="region of interest" description="Disordered" evidence="5">
    <location>
        <begin position="385"/>
        <end position="415"/>
    </location>
</feature>
<evidence type="ECO:0000256" key="4">
    <source>
        <dbReference type="ARBA" id="ARBA00023136"/>
    </source>
</evidence>
<dbReference type="InterPro" id="IPR005178">
    <property type="entry name" value="Ostalpha/TMEM184C"/>
</dbReference>
<dbReference type="STRING" id="13706.A0A1X2H7S4"/>
<keyword evidence="4 6" id="KW-0472">Membrane</keyword>
<feature type="transmembrane region" description="Helical" evidence="6">
    <location>
        <begin position="48"/>
        <end position="67"/>
    </location>
</feature>
<evidence type="ECO:0000256" key="1">
    <source>
        <dbReference type="ARBA" id="ARBA00004141"/>
    </source>
</evidence>
<gene>
    <name evidence="7" type="ORF">BCR43DRAFT_494330</name>
</gene>
<evidence type="ECO:0000256" key="2">
    <source>
        <dbReference type="ARBA" id="ARBA00022692"/>
    </source>
</evidence>
<evidence type="ECO:0000256" key="6">
    <source>
        <dbReference type="SAM" id="Phobius"/>
    </source>
</evidence>
<evidence type="ECO:0000313" key="7">
    <source>
        <dbReference type="EMBL" id="ORY94625.1"/>
    </source>
</evidence>
<dbReference type="OMA" id="IYVIIVC"/>
<evidence type="ECO:0000256" key="5">
    <source>
        <dbReference type="SAM" id="MobiDB-lite"/>
    </source>
</evidence>
<feature type="transmembrane region" description="Helical" evidence="6">
    <location>
        <begin position="210"/>
        <end position="235"/>
    </location>
</feature>
<dbReference type="EMBL" id="MCGN01000007">
    <property type="protein sequence ID" value="ORY94625.1"/>
    <property type="molecule type" value="Genomic_DNA"/>
</dbReference>
<dbReference type="InParanoid" id="A0A1X2H7S4"/>
<organism evidence="7 8">
    <name type="scientific">Syncephalastrum racemosum</name>
    <name type="common">Filamentous fungus</name>
    <dbReference type="NCBI Taxonomy" id="13706"/>
    <lineage>
        <taxon>Eukaryota</taxon>
        <taxon>Fungi</taxon>
        <taxon>Fungi incertae sedis</taxon>
        <taxon>Mucoromycota</taxon>
        <taxon>Mucoromycotina</taxon>
        <taxon>Mucoromycetes</taxon>
        <taxon>Mucorales</taxon>
        <taxon>Syncephalastraceae</taxon>
        <taxon>Syncephalastrum</taxon>
    </lineage>
</organism>
<keyword evidence="2 6" id="KW-0812">Transmembrane</keyword>
<evidence type="ECO:0000256" key="3">
    <source>
        <dbReference type="ARBA" id="ARBA00022989"/>
    </source>
</evidence>
<comment type="subcellular location">
    <subcellularLocation>
        <location evidence="1">Membrane</location>
        <topology evidence="1">Multi-pass membrane protein</topology>
    </subcellularLocation>
</comment>
<dbReference type="Proteomes" id="UP000242180">
    <property type="component" value="Unassembled WGS sequence"/>
</dbReference>
<feature type="compositionally biased region" description="Polar residues" evidence="5">
    <location>
        <begin position="387"/>
        <end position="415"/>
    </location>
</feature>
<feature type="transmembrane region" description="Helical" evidence="6">
    <location>
        <begin position="171"/>
        <end position="190"/>
    </location>
</feature>
<protein>
    <submittedName>
        <fullName evidence="7">Organic solute transporter Ostalpha-domain-containing protein</fullName>
    </submittedName>
</protein>
<dbReference type="SMART" id="SM01417">
    <property type="entry name" value="Solute_trans_a"/>
    <property type="match status" value="1"/>
</dbReference>
<evidence type="ECO:0000313" key="8">
    <source>
        <dbReference type="Proteomes" id="UP000242180"/>
    </source>
</evidence>
<reference evidence="7 8" key="1">
    <citation type="submission" date="2016-07" db="EMBL/GenBank/DDBJ databases">
        <title>Pervasive Adenine N6-methylation of Active Genes in Fungi.</title>
        <authorList>
            <consortium name="DOE Joint Genome Institute"/>
            <person name="Mondo S.J."/>
            <person name="Dannebaum R.O."/>
            <person name="Kuo R.C."/>
            <person name="Labutti K."/>
            <person name="Haridas S."/>
            <person name="Kuo A."/>
            <person name="Salamov A."/>
            <person name="Ahrendt S.R."/>
            <person name="Lipzen A."/>
            <person name="Sullivan W."/>
            <person name="Andreopoulos W.B."/>
            <person name="Clum A."/>
            <person name="Lindquist E."/>
            <person name="Daum C."/>
            <person name="Ramamoorthy G.K."/>
            <person name="Gryganskyi A."/>
            <person name="Culley D."/>
            <person name="Magnuson J.K."/>
            <person name="James T.Y."/>
            <person name="O'Malley M.A."/>
            <person name="Stajich J.E."/>
            <person name="Spatafora J.W."/>
            <person name="Visel A."/>
            <person name="Grigoriev I.V."/>
        </authorList>
    </citation>
    <scope>NUCLEOTIDE SEQUENCE [LARGE SCALE GENOMIC DNA]</scope>
    <source>
        <strain evidence="7 8">NRRL 2496</strain>
    </source>
</reference>
<accession>A0A1X2H7S4</accession>
<dbReference type="Pfam" id="PF03619">
    <property type="entry name" value="Solute_trans_a"/>
    <property type="match status" value="1"/>
</dbReference>
<name>A0A1X2H7S4_SYNRA</name>
<comment type="caution">
    <text evidence="7">The sequence shown here is derived from an EMBL/GenBank/DDBJ whole genome shotgun (WGS) entry which is preliminary data.</text>
</comment>
<dbReference type="AlphaFoldDB" id="A0A1X2H7S4"/>
<feature type="transmembrane region" description="Helical" evidence="6">
    <location>
        <begin position="303"/>
        <end position="322"/>
    </location>
</feature>